<dbReference type="Proteomes" id="UP000799771">
    <property type="component" value="Unassembled WGS sequence"/>
</dbReference>
<accession>A0A6A6A5T5</accession>
<protein>
    <submittedName>
        <fullName evidence="1">Uncharacterized protein</fullName>
    </submittedName>
</protein>
<proteinExistence type="predicted"/>
<dbReference type="EMBL" id="ML977514">
    <property type="protein sequence ID" value="KAF2126277.1"/>
    <property type="molecule type" value="Genomic_DNA"/>
</dbReference>
<name>A0A6A6A5T5_9PLEO</name>
<keyword evidence="2" id="KW-1185">Reference proteome</keyword>
<dbReference type="AlphaFoldDB" id="A0A6A6A5T5"/>
<evidence type="ECO:0000313" key="1">
    <source>
        <dbReference type="EMBL" id="KAF2126277.1"/>
    </source>
</evidence>
<evidence type="ECO:0000313" key="2">
    <source>
        <dbReference type="Proteomes" id="UP000799771"/>
    </source>
</evidence>
<sequence>MQDTHQPPSFSQLPAQVSDITTLADRFTSQPGMNVPSTTPPGVTRPAAPTEWWASELTRGAVVPTEYLAQLPVHWPYTRFGAARRPRVVATWAFTHPNVTGQTVALLYHSMLWNPRPLYTSSGHGSSGNASARNPLLEGWTHAFVTTSMDNFPLKELVVSSTAMVAMRSADSHSLIPIEIMAVEPSQTDEAVLGVAEAKGQTKTTSRFAVPEVTTES</sequence>
<dbReference type="OrthoDB" id="3683299at2759"/>
<reference evidence="1" key="1">
    <citation type="journal article" date="2020" name="Stud. Mycol.">
        <title>101 Dothideomycetes genomes: a test case for predicting lifestyles and emergence of pathogens.</title>
        <authorList>
            <person name="Haridas S."/>
            <person name="Albert R."/>
            <person name="Binder M."/>
            <person name="Bloem J."/>
            <person name="Labutti K."/>
            <person name="Salamov A."/>
            <person name="Andreopoulos B."/>
            <person name="Baker S."/>
            <person name="Barry K."/>
            <person name="Bills G."/>
            <person name="Bluhm B."/>
            <person name="Cannon C."/>
            <person name="Castanera R."/>
            <person name="Culley D."/>
            <person name="Daum C."/>
            <person name="Ezra D."/>
            <person name="Gonzalez J."/>
            <person name="Henrissat B."/>
            <person name="Kuo A."/>
            <person name="Liang C."/>
            <person name="Lipzen A."/>
            <person name="Lutzoni F."/>
            <person name="Magnuson J."/>
            <person name="Mondo S."/>
            <person name="Nolan M."/>
            <person name="Ohm R."/>
            <person name="Pangilinan J."/>
            <person name="Park H.-J."/>
            <person name="Ramirez L."/>
            <person name="Alfaro M."/>
            <person name="Sun H."/>
            <person name="Tritt A."/>
            <person name="Yoshinaga Y."/>
            <person name="Zwiers L.-H."/>
            <person name="Turgeon B."/>
            <person name="Goodwin S."/>
            <person name="Spatafora J."/>
            <person name="Crous P."/>
            <person name="Grigoriev I."/>
        </authorList>
    </citation>
    <scope>NUCLEOTIDE SEQUENCE</scope>
    <source>
        <strain evidence="1">CBS 119687</strain>
    </source>
</reference>
<dbReference type="GeneID" id="54409251"/>
<organism evidence="1 2">
    <name type="scientific">Dothidotthia symphoricarpi CBS 119687</name>
    <dbReference type="NCBI Taxonomy" id="1392245"/>
    <lineage>
        <taxon>Eukaryota</taxon>
        <taxon>Fungi</taxon>
        <taxon>Dikarya</taxon>
        <taxon>Ascomycota</taxon>
        <taxon>Pezizomycotina</taxon>
        <taxon>Dothideomycetes</taxon>
        <taxon>Pleosporomycetidae</taxon>
        <taxon>Pleosporales</taxon>
        <taxon>Dothidotthiaceae</taxon>
        <taxon>Dothidotthia</taxon>
    </lineage>
</organism>
<gene>
    <name evidence="1" type="ORF">P153DRAFT_369613</name>
</gene>
<dbReference type="RefSeq" id="XP_033520669.1">
    <property type="nucleotide sequence ID" value="XM_033668819.1"/>
</dbReference>